<dbReference type="EMBL" id="GBRH01271770">
    <property type="protein sequence ID" value="JAD26125.1"/>
    <property type="molecule type" value="Transcribed_RNA"/>
</dbReference>
<dbReference type="AlphaFoldDB" id="A0A0A8YM28"/>
<sequence length="31" mass="3612">MGAMRFIKLHITCFFNKTGGIVEYSICFEVR</sequence>
<organism evidence="1">
    <name type="scientific">Arundo donax</name>
    <name type="common">Giant reed</name>
    <name type="synonym">Donax arundinaceus</name>
    <dbReference type="NCBI Taxonomy" id="35708"/>
    <lineage>
        <taxon>Eukaryota</taxon>
        <taxon>Viridiplantae</taxon>
        <taxon>Streptophyta</taxon>
        <taxon>Embryophyta</taxon>
        <taxon>Tracheophyta</taxon>
        <taxon>Spermatophyta</taxon>
        <taxon>Magnoliopsida</taxon>
        <taxon>Liliopsida</taxon>
        <taxon>Poales</taxon>
        <taxon>Poaceae</taxon>
        <taxon>PACMAD clade</taxon>
        <taxon>Arundinoideae</taxon>
        <taxon>Arundineae</taxon>
        <taxon>Arundo</taxon>
    </lineage>
</organism>
<reference evidence="1" key="1">
    <citation type="submission" date="2014-09" db="EMBL/GenBank/DDBJ databases">
        <authorList>
            <person name="Magalhaes I.L.F."/>
            <person name="Oliveira U."/>
            <person name="Santos F.R."/>
            <person name="Vidigal T.H.D.A."/>
            <person name="Brescovit A.D."/>
            <person name="Santos A.J."/>
        </authorList>
    </citation>
    <scope>NUCLEOTIDE SEQUENCE</scope>
    <source>
        <tissue evidence="1">Shoot tissue taken approximately 20 cm above the soil surface</tissue>
    </source>
</reference>
<name>A0A0A8YM28_ARUDO</name>
<accession>A0A0A8YM28</accession>
<proteinExistence type="predicted"/>
<evidence type="ECO:0000313" key="1">
    <source>
        <dbReference type="EMBL" id="JAD26125.1"/>
    </source>
</evidence>
<protein>
    <submittedName>
        <fullName evidence="1">Uncharacterized protein</fullName>
    </submittedName>
</protein>
<reference evidence="1" key="2">
    <citation type="journal article" date="2015" name="Data Brief">
        <title>Shoot transcriptome of the giant reed, Arundo donax.</title>
        <authorList>
            <person name="Barrero R.A."/>
            <person name="Guerrero F.D."/>
            <person name="Moolhuijzen P."/>
            <person name="Goolsby J.A."/>
            <person name="Tidwell J."/>
            <person name="Bellgard S.E."/>
            <person name="Bellgard M.I."/>
        </authorList>
    </citation>
    <scope>NUCLEOTIDE SEQUENCE</scope>
    <source>
        <tissue evidence="1">Shoot tissue taken approximately 20 cm above the soil surface</tissue>
    </source>
</reference>